<dbReference type="Gene3D" id="1.10.260.40">
    <property type="entry name" value="lambda repressor-like DNA-binding domains"/>
    <property type="match status" value="1"/>
</dbReference>
<evidence type="ECO:0000313" key="2">
    <source>
        <dbReference type="EMBL" id="MXU66777.1"/>
    </source>
</evidence>
<evidence type="ECO:0000313" key="3">
    <source>
        <dbReference type="Proteomes" id="UP000436016"/>
    </source>
</evidence>
<dbReference type="Proteomes" id="UP000436016">
    <property type="component" value="Unassembled WGS sequence"/>
</dbReference>
<dbReference type="GO" id="GO:0003677">
    <property type="term" value="F:DNA binding"/>
    <property type="evidence" value="ECO:0007669"/>
    <property type="project" value="InterPro"/>
</dbReference>
<reference evidence="2 3" key="1">
    <citation type="submission" date="2019-12" db="EMBL/GenBank/DDBJ databases">
        <title>Strain KN286 was isolated from seawater, which was collected from Caroline Seamount in the tropical western Pacific.</title>
        <authorList>
            <person name="Wang Q."/>
        </authorList>
    </citation>
    <scope>NUCLEOTIDE SEQUENCE [LARGE SCALE GENOMIC DNA]</scope>
    <source>
        <strain evidence="2 3">KN286</strain>
    </source>
</reference>
<dbReference type="AlphaFoldDB" id="A0A6B0TQ54"/>
<name>A0A6B0TQ54_9RHOB</name>
<keyword evidence="3" id="KW-1185">Reference proteome</keyword>
<dbReference type="RefSeq" id="WP_160856449.1">
    <property type="nucleotide sequence ID" value="NZ_WUWG01000008.1"/>
</dbReference>
<evidence type="ECO:0000259" key="1">
    <source>
        <dbReference type="PROSITE" id="PS50943"/>
    </source>
</evidence>
<dbReference type="EMBL" id="WUWG01000008">
    <property type="protein sequence ID" value="MXU66777.1"/>
    <property type="molecule type" value="Genomic_DNA"/>
</dbReference>
<comment type="caution">
    <text evidence="2">The sequence shown here is derived from an EMBL/GenBank/DDBJ whole genome shotgun (WGS) entry which is preliminary data.</text>
</comment>
<dbReference type="SMART" id="SM00530">
    <property type="entry name" value="HTH_XRE"/>
    <property type="match status" value="1"/>
</dbReference>
<organism evidence="2 3">
    <name type="scientific">Oceanomicrobium pacificus</name>
    <dbReference type="NCBI Taxonomy" id="2692916"/>
    <lineage>
        <taxon>Bacteria</taxon>
        <taxon>Pseudomonadati</taxon>
        <taxon>Pseudomonadota</taxon>
        <taxon>Alphaproteobacteria</taxon>
        <taxon>Rhodobacterales</taxon>
        <taxon>Paracoccaceae</taxon>
        <taxon>Oceanomicrobium</taxon>
    </lineage>
</organism>
<dbReference type="Pfam" id="PF01381">
    <property type="entry name" value="HTH_3"/>
    <property type="match status" value="1"/>
</dbReference>
<dbReference type="PROSITE" id="PS50943">
    <property type="entry name" value="HTH_CROC1"/>
    <property type="match status" value="1"/>
</dbReference>
<proteinExistence type="predicted"/>
<sequence>MSESEAWRTRLASAIHLKGVKVTHLSTDLGLHRDYISNVLSGKAKPSMDRVRAICDALDVSLAYVLDGAQSDSVTNADLEVEARIQTDALNSLQDLLRSKNYHHP</sequence>
<dbReference type="SUPFAM" id="SSF47413">
    <property type="entry name" value="lambda repressor-like DNA-binding domains"/>
    <property type="match status" value="1"/>
</dbReference>
<dbReference type="InterPro" id="IPR001387">
    <property type="entry name" value="Cro/C1-type_HTH"/>
</dbReference>
<dbReference type="CDD" id="cd00093">
    <property type="entry name" value="HTH_XRE"/>
    <property type="match status" value="1"/>
</dbReference>
<feature type="domain" description="HTH cro/C1-type" evidence="1">
    <location>
        <begin position="25"/>
        <end position="65"/>
    </location>
</feature>
<dbReference type="InterPro" id="IPR010982">
    <property type="entry name" value="Lambda_DNA-bd_dom_sf"/>
</dbReference>
<gene>
    <name evidence="2" type="ORF">GSH16_15110</name>
</gene>
<accession>A0A6B0TQ54</accession>
<protein>
    <submittedName>
        <fullName evidence="2">Helix-turn-helix domain-containing protein</fullName>
    </submittedName>
</protein>